<evidence type="ECO:0000259" key="6">
    <source>
        <dbReference type="Pfam" id="PF25963"/>
    </source>
</evidence>
<keyword evidence="4" id="KW-0812">Transmembrane</keyword>
<gene>
    <name evidence="7" type="ORF">C4N18_02780</name>
</gene>
<sequence>MENKILTKDNVEETEKDKPVDSPKVTENQSEDKKVKIGKAKKKIFIFLIILAVIGIIYGAYWLLYGRNYVKTDDAYVNGNQNVITSQVGGTITQIYIEDTQFVEKGQLLAVIDDTDYKIALENATANLGKSVRAYSSLYSNAAQTEDDVKVKESQLKKAETDFAMDRASYNAGLISKHQYETSKNNLNIAISSLNQSKKALENAKIQADSNSIYNHPDVQQAIAAYKDAYVNLMRTKIFAPESGTIAKKSVFLGQKISPSQELMTIIDLNNVWVDANLKETQLKGVKPGDEAELVSDINGKKYIGYVQGLSAGTGSSLSLLPAQNATGNWIKIVQRVPVRIVIDKDSLKKNGMIPVGSSIEAVIDIGKETKNILPYTEKSSNLYLINEEIMNTEINQIIKANIGKN</sequence>
<dbReference type="InterPro" id="IPR050739">
    <property type="entry name" value="MFP"/>
</dbReference>
<keyword evidence="2" id="KW-0175">Coiled coil</keyword>
<feature type="region of interest" description="Disordered" evidence="3">
    <location>
        <begin position="1"/>
        <end position="32"/>
    </location>
</feature>
<reference evidence="8" key="1">
    <citation type="journal article" date="2018" name="MSphere">
        <title>Fusobacterium Genomics Using MinION and Illumina Sequencing Enables Genome Completion and Correction.</title>
        <authorList>
            <person name="Todd S.M."/>
            <person name="Settlage R.E."/>
            <person name="Lahmers K.K."/>
            <person name="Slade D.J."/>
        </authorList>
    </citation>
    <scope>NUCLEOTIDE SEQUENCE [LARGE SCALE GENOMIC DNA]</scope>
    <source>
        <strain evidence="8">ATCC 27725</strain>
    </source>
</reference>
<feature type="transmembrane region" description="Helical" evidence="4">
    <location>
        <begin position="44"/>
        <end position="64"/>
    </location>
</feature>
<dbReference type="SUPFAM" id="SSF111369">
    <property type="entry name" value="HlyD-like secretion proteins"/>
    <property type="match status" value="1"/>
</dbReference>
<evidence type="ECO:0000256" key="2">
    <source>
        <dbReference type="SAM" id="Coils"/>
    </source>
</evidence>
<evidence type="ECO:0000259" key="5">
    <source>
        <dbReference type="Pfam" id="PF25885"/>
    </source>
</evidence>
<dbReference type="Proteomes" id="UP000241238">
    <property type="component" value="Chromosome"/>
</dbReference>
<dbReference type="GeneID" id="77466901"/>
<accession>A0ABN5JHB3</accession>
<feature type="domain" description="p-hydroxybenzoic acid efflux pump subunit AaeA-like beta-barrel" evidence="6">
    <location>
        <begin position="273"/>
        <end position="350"/>
    </location>
</feature>
<dbReference type="InterPro" id="IPR058633">
    <property type="entry name" value="EmrA/FarA_HH"/>
</dbReference>
<evidence type="ECO:0000313" key="8">
    <source>
        <dbReference type="Proteomes" id="UP000241238"/>
    </source>
</evidence>
<proteinExistence type="predicted"/>
<dbReference type="PANTHER" id="PTHR30386">
    <property type="entry name" value="MEMBRANE FUSION SUBUNIT OF EMRAB-TOLC MULTIDRUG EFFLUX PUMP"/>
    <property type="match status" value="1"/>
</dbReference>
<dbReference type="Gene3D" id="2.40.50.100">
    <property type="match status" value="1"/>
</dbReference>
<keyword evidence="4" id="KW-0472">Membrane</keyword>
<organism evidence="7 8">
    <name type="scientific">Fusobacterium varium ATCC 27725</name>
    <dbReference type="NCBI Taxonomy" id="469618"/>
    <lineage>
        <taxon>Bacteria</taxon>
        <taxon>Fusobacteriati</taxon>
        <taxon>Fusobacteriota</taxon>
        <taxon>Fusobacteriia</taxon>
        <taxon>Fusobacteriales</taxon>
        <taxon>Fusobacteriaceae</taxon>
        <taxon>Fusobacterium</taxon>
    </lineage>
</organism>
<dbReference type="PANTHER" id="PTHR30386:SF19">
    <property type="entry name" value="MULTIDRUG EXPORT PROTEIN EMRA-RELATED"/>
    <property type="match status" value="1"/>
</dbReference>
<evidence type="ECO:0000256" key="1">
    <source>
        <dbReference type="ARBA" id="ARBA00004196"/>
    </source>
</evidence>
<dbReference type="InterPro" id="IPR058634">
    <property type="entry name" value="AaeA-lik-b-barrel"/>
</dbReference>
<keyword evidence="8" id="KW-1185">Reference proteome</keyword>
<comment type="subcellular location">
    <subcellularLocation>
        <location evidence="1">Cell envelope</location>
    </subcellularLocation>
</comment>
<keyword evidence="4" id="KW-1133">Transmembrane helix</keyword>
<feature type="coiled-coil region" evidence="2">
    <location>
        <begin position="142"/>
        <end position="204"/>
    </location>
</feature>
<evidence type="ECO:0000256" key="4">
    <source>
        <dbReference type="SAM" id="Phobius"/>
    </source>
</evidence>
<feature type="domain" description="Multidrug export protein EmrA/FarA alpha-helical hairpin" evidence="5">
    <location>
        <begin position="115"/>
        <end position="236"/>
    </location>
</feature>
<protein>
    <submittedName>
        <fullName evidence="7">HlyD family secretion protein</fullName>
    </submittedName>
</protein>
<dbReference type="Pfam" id="PF25963">
    <property type="entry name" value="Beta-barrel_AAEA"/>
    <property type="match status" value="1"/>
</dbReference>
<name>A0ABN5JHB3_FUSVA</name>
<dbReference type="Gene3D" id="2.40.30.170">
    <property type="match status" value="1"/>
</dbReference>
<evidence type="ECO:0000256" key="3">
    <source>
        <dbReference type="SAM" id="MobiDB-lite"/>
    </source>
</evidence>
<evidence type="ECO:0000313" key="7">
    <source>
        <dbReference type="EMBL" id="AVQ30204.1"/>
    </source>
</evidence>
<dbReference type="RefSeq" id="WP_005949202.1">
    <property type="nucleotide sequence ID" value="NZ_CP028103.1"/>
</dbReference>
<dbReference type="EMBL" id="CP028103">
    <property type="protein sequence ID" value="AVQ30204.1"/>
    <property type="molecule type" value="Genomic_DNA"/>
</dbReference>
<feature type="compositionally biased region" description="Basic and acidic residues" evidence="3">
    <location>
        <begin position="1"/>
        <end position="21"/>
    </location>
</feature>
<dbReference type="Pfam" id="PF25885">
    <property type="entry name" value="HH_EMRA"/>
    <property type="match status" value="1"/>
</dbReference>